<dbReference type="NCBIfam" id="TIGR02727">
    <property type="entry name" value="MTHFS_bact"/>
    <property type="match status" value="1"/>
</dbReference>
<comment type="similarity">
    <text evidence="2">Belongs to the 5-formyltetrahydrofolate cyclo-ligase family.</text>
</comment>
<comment type="catalytic activity">
    <reaction evidence="2">
        <text>(6S)-5-formyl-5,6,7,8-tetrahydrofolate + ATP = (6R)-5,10-methenyltetrahydrofolate + ADP + phosphate</text>
        <dbReference type="Rhea" id="RHEA:10488"/>
        <dbReference type="ChEBI" id="CHEBI:30616"/>
        <dbReference type="ChEBI" id="CHEBI:43474"/>
        <dbReference type="ChEBI" id="CHEBI:57455"/>
        <dbReference type="ChEBI" id="CHEBI:57457"/>
        <dbReference type="ChEBI" id="CHEBI:456216"/>
        <dbReference type="EC" id="6.3.3.2"/>
    </reaction>
</comment>
<feature type="binding site" evidence="1">
    <location>
        <position position="53"/>
    </location>
    <ligand>
        <name>substrate</name>
    </ligand>
</feature>
<comment type="cofactor">
    <cofactor evidence="2">
        <name>Mg(2+)</name>
        <dbReference type="ChEBI" id="CHEBI:18420"/>
    </cofactor>
</comment>
<dbReference type="OrthoDB" id="9801938at2"/>
<dbReference type="GO" id="GO:0030272">
    <property type="term" value="F:5-formyltetrahydrofolate cyclo-ligase activity"/>
    <property type="evidence" value="ECO:0007669"/>
    <property type="project" value="UniProtKB-EC"/>
</dbReference>
<dbReference type="Proteomes" id="UP000197215">
    <property type="component" value="Unassembled WGS sequence"/>
</dbReference>
<reference evidence="3 4" key="1">
    <citation type="submission" date="2017-06" db="EMBL/GenBank/DDBJ databases">
        <authorList>
            <person name="Kim H.J."/>
            <person name="Triplett B.A."/>
        </authorList>
    </citation>
    <scope>NUCLEOTIDE SEQUENCE [LARGE SCALE GENOMIC DNA]</scope>
    <source>
        <strain evidence="3 4">MWH-VicM1</strain>
    </source>
</reference>
<keyword evidence="2" id="KW-0460">Magnesium</keyword>
<dbReference type="Pfam" id="PF01812">
    <property type="entry name" value="5-FTHF_cyc-lig"/>
    <property type="match status" value="1"/>
</dbReference>
<dbReference type="Gene3D" id="3.40.50.10420">
    <property type="entry name" value="NagB/RpiA/CoA transferase-like"/>
    <property type="match status" value="1"/>
</dbReference>
<keyword evidence="1 2" id="KW-0067">ATP-binding</keyword>
<dbReference type="SUPFAM" id="SSF100950">
    <property type="entry name" value="NagB/RpiA/CoA transferase-like"/>
    <property type="match status" value="1"/>
</dbReference>
<dbReference type="PIRSF" id="PIRSF006806">
    <property type="entry name" value="FTHF_cligase"/>
    <property type="match status" value="1"/>
</dbReference>
<dbReference type="GO" id="GO:0046872">
    <property type="term" value="F:metal ion binding"/>
    <property type="evidence" value="ECO:0007669"/>
    <property type="project" value="UniProtKB-KW"/>
</dbReference>
<dbReference type="InterPro" id="IPR024185">
    <property type="entry name" value="FTHF_cligase-like_sf"/>
</dbReference>
<evidence type="ECO:0000313" key="4">
    <source>
        <dbReference type="Proteomes" id="UP000197215"/>
    </source>
</evidence>
<feature type="binding site" evidence="1">
    <location>
        <begin position="132"/>
        <end position="140"/>
    </location>
    <ligand>
        <name>ATP</name>
        <dbReference type="ChEBI" id="CHEBI:30616"/>
    </ligand>
</feature>
<protein>
    <recommendedName>
        <fullName evidence="2">5-formyltetrahydrofolate cyclo-ligase</fullName>
        <ecNumber evidence="2">6.3.3.2</ecNumber>
    </recommendedName>
</protein>
<dbReference type="GO" id="GO:0005524">
    <property type="term" value="F:ATP binding"/>
    <property type="evidence" value="ECO:0007669"/>
    <property type="project" value="UniProtKB-KW"/>
</dbReference>
<dbReference type="AlphaFoldDB" id="A0A212TCT5"/>
<keyword evidence="2" id="KW-0479">Metal-binding</keyword>
<keyword evidence="1 2" id="KW-0547">Nucleotide-binding</keyword>
<name>A0A212TCT5_9BURK</name>
<dbReference type="RefSeq" id="WP_088812828.1">
    <property type="nucleotide sequence ID" value="NZ_FYEX01000001.1"/>
</dbReference>
<dbReference type="EMBL" id="FYEX01000001">
    <property type="protein sequence ID" value="SNC63887.1"/>
    <property type="molecule type" value="Genomic_DNA"/>
</dbReference>
<evidence type="ECO:0000313" key="3">
    <source>
        <dbReference type="EMBL" id="SNC63887.1"/>
    </source>
</evidence>
<gene>
    <name evidence="3" type="ORF">SAMN06295916_0980</name>
</gene>
<sequence>MKTLNNLRQNLLEIRLRSNRDDAQRKCLENKVASFFEQLNDCCVAIYWPINSEFDLRPLALNWARYHPNRAIALPIVQLNEPLKFGLWTESTAMQKGPQGINEPIVNSNYAQPDIIIAPCLGWSDQNKQLWRIGYGGGYYDRTLALYKNKQHNVQSVGVAYNTQKVAEGDWRPQEHDQALDLIISA</sequence>
<evidence type="ECO:0000256" key="1">
    <source>
        <dbReference type="PIRSR" id="PIRSR006806-1"/>
    </source>
</evidence>
<organism evidence="3 4">
    <name type="scientific">Polynucleobacter victoriensis</name>
    <dbReference type="NCBI Taxonomy" id="2049319"/>
    <lineage>
        <taxon>Bacteria</taxon>
        <taxon>Pseudomonadati</taxon>
        <taxon>Pseudomonadota</taxon>
        <taxon>Betaproteobacteria</taxon>
        <taxon>Burkholderiales</taxon>
        <taxon>Burkholderiaceae</taxon>
        <taxon>Polynucleobacter</taxon>
    </lineage>
</organism>
<accession>A0A212TCT5</accession>
<proteinExistence type="inferred from homology"/>
<dbReference type="InterPro" id="IPR002698">
    <property type="entry name" value="FTHF_cligase"/>
</dbReference>
<evidence type="ECO:0000256" key="2">
    <source>
        <dbReference type="RuleBase" id="RU361279"/>
    </source>
</evidence>
<dbReference type="InterPro" id="IPR037171">
    <property type="entry name" value="NagB/RpiA_transferase-like"/>
</dbReference>
<dbReference type="EC" id="6.3.3.2" evidence="2"/>
<keyword evidence="4" id="KW-1185">Reference proteome</keyword>